<reference evidence="1" key="2">
    <citation type="submission" date="2012-06" db="EMBL/GenBank/DDBJ databases">
        <authorList>
            <person name="Yu Y."/>
            <person name="Currie J."/>
            <person name="Lomeli R."/>
            <person name="Angelova A."/>
            <person name="Collura K."/>
            <person name="Wissotski M."/>
            <person name="Campos D."/>
            <person name="Kudrna D."/>
            <person name="Golser W."/>
            <person name="Ashely E."/>
            <person name="Descour A."/>
            <person name="Fernandes J."/>
            <person name="Soderlund C."/>
            <person name="Walbot V."/>
        </authorList>
    </citation>
    <scope>NUCLEOTIDE SEQUENCE</scope>
    <source>
        <strain evidence="1">B73</strain>
    </source>
</reference>
<dbReference type="AlphaFoldDB" id="C0PL46"/>
<name>C0PL46_MAIZE</name>
<dbReference type="EMBL" id="BT069015">
    <property type="protein sequence ID" value="ACN35912.1"/>
    <property type="molecule type" value="mRNA"/>
</dbReference>
<sequence>MITKSWTLHGISLRKLVPNLKADGLNAAGSKLWLGGIEATAVDSHHLHDHRINTALRDSHQVYQGCLHEKGVTSALLGRHKRRSARRWVNLQLWTSIWPETGRIAMQRVDLLGDGSIYGVRRRFAETKGGGARLICVGACRLLPLHQSTADTWACLLPTVGTRTEAAEEGTGGTGDGG</sequence>
<proteinExistence type="evidence at transcript level"/>
<reference evidence="1" key="1">
    <citation type="journal article" date="2009" name="PLoS Genet.">
        <title>Sequencing, mapping, and analysis of 27,455 maize full-length cDNAs.</title>
        <authorList>
            <person name="Soderlund C."/>
            <person name="Descour A."/>
            <person name="Kudrna D."/>
            <person name="Bomhoff M."/>
            <person name="Boyd L."/>
            <person name="Currie J."/>
            <person name="Angelova A."/>
            <person name="Collura K."/>
            <person name="Wissotski M."/>
            <person name="Ashley E."/>
            <person name="Morrow D."/>
            <person name="Fernandes J."/>
            <person name="Walbot V."/>
            <person name="Yu Y."/>
        </authorList>
    </citation>
    <scope>NUCLEOTIDE SEQUENCE</scope>
    <source>
        <strain evidence="1">B73</strain>
    </source>
</reference>
<accession>C0PL46</accession>
<organism evidence="1">
    <name type="scientific">Zea mays</name>
    <name type="common">Maize</name>
    <dbReference type="NCBI Taxonomy" id="4577"/>
    <lineage>
        <taxon>Eukaryota</taxon>
        <taxon>Viridiplantae</taxon>
        <taxon>Streptophyta</taxon>
        <taxon>Embryophyta</taxon>
        <taxon>Tracheophyta</taxon>
        <taxon>Spermatophyta</taxon>
        <taxon>Magnoliopsida</taxon>
        <taxon>Liliopsida</taxon>
        <taxon>Poales</taxon>
        <taxon>Poaceae</taxon>
        <taxon>PACMAD clade</taxon>
        <taxon>Panicoideae</taxon>
        <taxon>Andropogonodae</taxon>
        <taxon>Andropogoneae</taxon>
        <taxon>Tripsacinae</taxon>
        <taxon>Zea</taxon>
    </lineage>
</organism>
<evidence type="ECO:0000313" key="1">
    <source>
        <dbReference type="EMBL" id="ACN35912.1"/>
    </source>
</evidence>
<protein>
    <submittedName>
        <fullName evidence="1">Uncharacterized protein</fullName>
    </submittedName>
</protein>